<dbReference type="SUPFAM" id="SSF57845">
    <property type="entry name" value="B-box zinc-binding domain"/>
    <property type="match status" value="1"/>
</dbReference>
<dbReference type="SMART" id="SM00336">
    <property type="entry name" value="BBOX"/>
    <property type="match status" value="1"/>
</dbReference>
<keyword evidence="3" id="KW-0862">Zinc</keyword>
<keyword evidence="1" id="KW-0479">Metal-binding</keyword>
<dbReference type="InterPro" id="IPR003877">
    <property type="entry name" value="SPRY_dom"/>
</dbReference>
<dbReference type="InterPro" id="IPR013083">
    <property type="entry name" value="Znf_RING/FYVE/PHD"/>
</dbReference>
<dbReference type="Proteomes" id="UP000562322">
    <property type="component" value="Unassembled WGS sequence"/>
</dbReference>
<dbReference type="InterPro" id="IPR003879">
    <property type="entry name" value="Butyrophylin_SPRY"/>
</dbReference>
<sequence>TKMSAEGLQDKVTCSICLKLFQDPVSIHCGHSFCQGCIIQHWEGRRTNFSCPQCRETAPFPSLRPNRELASIVPVAKCLSLPSKRGMGKGEDLCQEHQEALNLFCEDEQKFICWECNMSKLHCDHSVWLVEDITQEYKEKIQTRVQALKEEQKELRGFIKAEDKSVQRHTVAEKRKIVASFMQMRKILDEKEELLLSQLENLHVEIQKSHKETLSKLSRELSSTSTLISEMEKKCQQPGCELLKDIQTTLSRCERKTSSKSPEISPDLERRFTDFTAKTASINIKVEVIEEKRDFLPPTEVTLDPKTAHANLHLSEDCKEVWWEDTRQVLPRNAERFNVRPCVLGSRGFTSGRHCWDVQLCKQGEWAIGVAKGSMQRKGLDCLQAEGWIWALWQRGGHCKPRTSYSSAFLELHNVPEKIRIYLNYKNGKVVFFDAVSKETIFAFWSASFNREKVYPWFLVGKGTHLK</sequence>
<evidence type="ECO:0000256" key="4">
    <source>
        <dbReference type="PROSITE-ProRule" id="PRU00024"/>
    </source>
</evidence>
<dbReference type="PANTHER" id="PTHR24103">
    <property type="entry name" value="E3 UBIQUITIN-PROTEIN LIGASE TRIM"/>
    <property type="match status" value="1"/>
</dbReference>
<dbReference type="CDD" id="cd16594">
    <property type="entry name" value="RING-HC_TRIM7-like_C-IV"/>
    <property type="match status" value="1"/>
</dbReference>
<feature type="domain" description="RING-type" evidence="5">
    <location>
        <begin position="14"/>
        <end position="55"/>
    </location>
</feature>
<dbReference type="InterPro" id="IPR006574">
    <property type="entry name" value="PRY"/>
</dbReference>
<dbReference type="PROSITE" id="PS50188">
    <property type="entry name" value="B302_SPRY"/>
    <property type="match status" value="1"/>
</dbReference>
<feature type="non-terminal residue" evidence="8">
    <location>
        <position position="467"/>
    </location>
</feature>
<dbReference type="SUPFAM" id="SSF49899">
    <property type="entry name" value="Concanavalin A-like lectins/glucanases"/>
    <property type="match status" value="1"/>
</dbReference>
<dbReference type="InterPro" id="IPR017907">
    <property type="entry name" value="Znf_RING_CS"/>
</dbReference>
<dbReference type="SMART" id="SM00449">
    <property type="entry name" value="SPRY"/>
    <property type="match status" value="1"/>
</dbReference>
<dbReference type="PROSITE" id="PS50119">
    <property type="entry name" value="ZF_BBOX"/>
    <property type="match status" value="1"/>
</dbReference>
<dbReference type="AlphaFoldDB" id="A0A7L0W3W7"/>
<dbReference type="PROSITE" id="PS00518">
    <property type="entry name" value="ZF_RING_1"/>
    <property type="match status" value="1"/>
</dbReference>
<dbReference type="InterPro" id="IPR013320">
    <property type="entry name" value="ConA-like_dom_sf"/>
</dbReference>
<evidence type="ECO:0000259" key="7">
    <source>
        <dbReference type="PROSITE" id="PS50188"/>
    </source>
</evidence>
<proteinExistence type="predicted"/>
<dbReference type="SMART" id="SM00589">
    <property type="entry name" value="PRY"/>
    <property type="match status" value="1"/>
</dbReference>
<dbReference type="PRINTS" id="PR01407">
    <property type="entry name" value="BUTYPHLNCDUF"/>
</dbReference>
<dbReference type="Pfam" id="PF00643">
    <property type="entry name" value="zf-B_box"/>
    <property type="match status" value="1"/>
</dbReference>
<feature type="domain" description="B box-type" evidence="6">
    <location>
        <begin position="89"/>
        <end position="130"/>
    </location>
</feature>
<dbReference type="GO" id="GO:0008270">
    <property type="term" value="F:zinc ion binding"/>
    <property type="evidence" value="ECO:0007669"/>
    <property type="project" value="UniProtKB-KW"/>
</dbReference>
<name>A0A7L0W3W7_ALELA</name>
<dbReference type="OrthoDB" id="9049620at2759"/>
<dbReference type="SMART" id="SM00184">
    <property type="entry name" value="RING"/>
    <property type="match status" value="1"/>
</dbReference>
<dbReference type="EMBL" id="VXAV01003089">
    <property type="protein sequence ID" value="NXL86066.1"/>
    <property type="molecule type" value="Genomic_DNA"/>
</dbReference>
<reference evidence="8 9" key="1">
    <citation type="submission" date="2019-09" db="EMBL/GenBank/DDBJ databases">
        <title>Bird 10,000 Genomes (B10K) Project - Family phase.</title>
        <authorList>
            <person name="Zhang G."/>
        </authorList>
    </citation>
    <scope>NUCLEOTIDE SEQUENCE [LARGE SCALE GENOMIC DNA]</scope>
    <source>
        <strain evidence="8">B10K-DU-001-39</strain>
        <tissue evidence="8">Muscle</tissue>
    </source>
</reference>
<dbReference type="Pfam" id="PF13765">
    <property type="entry name" value="PRY"/>
    <property type="match status" value="1"/>
</dbReference>
<comment type="caution">
    <text evidence="8">The sequence shown here is derived from an EMBL/GenBank/DDBJ whole genome shotgun (WGS) entry which is preliminary data.</text>
</comment>
<evidence type="ECO:0000256" key="3">
    <source>
        <dbReference type="ARBA" id="ARBA00022833"/>
    </source>
</evidence>
<evidence type="ECO:0000259" key="6">
    <source>
        <dbReference type="PROSITE" id="PS50119"/>
    </source>
</evidence>
<keyword evidence="9" id="KW-1185">Reference proteome</keyword>
<dbReference type="PROSITE" id="PS50089">
    <property type="entry name" value="ZF_RING_2"/>
    <property type="match status" value="1"/>
</dbReference>
<evidence type="ECO:0000313" key="8">
    <source>
        <dbReference type="EMBL" id="NXL86066.1"/>
    </source>
</evidence>
<protein>
    <submittedName>
        <fullName evidence="8">TRI39 ligase</fullName>
    </submittedName>
</protein>
<organism evidence="8 9">
    <name type="scientific">Alectura lathami</name>
    <name type="common">Australian brush turkey</name>
    <dbReference type="NCBI Taxonomy" id="81907"/>
    <lineage>
        <taxon>Eukaryota</taxon>
        <taxon>Metazoa</taxon>
        <taxon>Chordata</taxon>
        <taxon>Craniata</taxon>
        <taxon>Vertebrata</taxon>
        <taxon>Euteleostomi</taxon>
        <taxon>Archelosauria</taxon>
        <taxon>Archosauria</taxon>
        <taxon>Dinosauria</taxon>
        <taxon>Saurischia</taxon>
        <taxon>Theropoda</taxon>
        <taxon>Coelurosauria</taxon>
        <taxon>Aves</taxon>
        <taxon>Neognathae</taxon>
        <taxon>Galloanserae</taxon>
        <taxon>Galliformes</taxon>
        <taxon>Megapodiidae</taxon>
        <taxon>Alectura</taxon>
    </lineage>
</organism>
<dbReference type="InterPro" id="IPR043136">
    <property type="entry name" value="B30.2/SPRY_sf"/>
</dbReference>
<dbReference type="Gene3D" id="3.30.40.10">
    <property type="entry name" value="Zinc/RING finger domain, C3HC4 (zinc finger)"/>
    <property type="match status" value="1"/>
</dbReference>
<dbReference type="InterPro" id="IPR000315">
    <property type="entry name" value="Znf_B-box"/>
</dbReference>
<evidence type="ECO:0000259" key="5">
    <source>
        <dbReference type="PROSITE" id="PS50089"/>
    </source>
</evidence>
<dbReference type="InterPro" id="IPR001870">
    <property type="entry name" value="B30.2/SPRY"/>
</dbReference>
<dbReference type="InterPro" id="IPR001841">
    <property type="entry name" value="Znf_RING"/>
</dbReference>
<accession>A0A7L0W3W7</accession>
<dbReference type="Gene3D" id="2.60.120.920">
    <property type="match status" value="1"/>
</dbReference>
<dbReference type="Pfam" id="PF15227">
    <property type="entry name" value="zf-C3HC4_4"/>
    <property type="match status" value="1"/>
</dbReference>
<dbReference type="Pfam" id="PF00622">
    <property type="entry name" value="SPRY"/>
    <property type="match status" value="1"/>
</dbReference>
<evidence type="ECO:0000256" key="1">
    <source>
        <dbReference type="ARBA" id="ARBA00022723"/>
    </source>
</evidence>
<dbReference type="SUPFAM" id="SSF57850">
    <property type="entry name" value="RING/U-box"/>
    <property type="match status" value="1"/>
</dbReference>
<keyword evidence="2 4" id="KW-0863">Zinc-finger</keyword>
<dbReference type="InterPro" id="IPR050143">
    <property type="entry name" value="TRIM/RBCC"/>
</dbReference>
<evidence type="ECO:0000313" key="9">
    <source>
        <dbReference type="Proteomes" id="UP000562322"/>
    </source>
</evidence>
<dbReference type="Gene3D" id="3.30.160.60">
    <property type="entry name" value="Classic Zinc Finger"/>
    <property type="match status" value="1"/>
</dbReference>
<gene>
    <name evidence="8" type="primary">Trim39_0</name>
    <name evidence="8" type="ORF">ALELAT_R00867</name>
</gene>
<keyword evidence="8" id="KW-0436">Ligase</keyword>
<feature type="domain" description="B30.2/SPRY" evidence="7">
    <location>
        <begin position="281"/>
        <end position="467"/>
    </location>
</feature>
<evidence type="ECO:0000256" key="2">
    <source>
        <dbReference type="ARBA" id="ARBA00022771"/>
    </source>
</evidence>
<dbReference type="GO" id="GO:0016874">
    <property type="term" value="F:ligase activity"/>
    <property type="evidence" value="ECO:0007669"/>
    <property type="project" value="UniProtKB-KW"/>
</dbReference>
<feature type="non-terminal residue" evidence="8">
    <location>
        <position position="1"/>
    </location>
</feature>